<proteinExistence type="predicted"/>
<gene>
    <name evidence="1" type="ORF">S12H4_17561</name>
</gene>
<protein>
    <submittedName>
        <fullName evidence="1">Uncharacterized protein</fullName>
    </submittedName>
</protein>
<accession>X1RZ26</accession>
<name>X1RZ26_9ZZZZ</name>
<comment type="caution">
    <text evidence="1">The sequence shown here is derived from an EMBL/GenBank/DDBJ whole genome shotgun (WGS) entry which is preliminary data.</text>
</comment>
<evidence type="ECO:0000313" key="1">
    <source>
        <dbReference type="EMBL" id="GAI85908.1"/>
    </source>
</evidence>
<reference evidence="1" key="1">
    <citation type="journal article" date="2014" name="Front. Microbiol.">
        <title>High frequency of phylogenetically diverse reductive dehalogenase-homologous genes in deep subseafloor sedimentary metagenomes.</title>
        <authorList>
            <person name="Kawai M."/>
            <person name="Futagami T."/>
            <person name="Toyoda A."/>
            <person name="Takaki Y."/>
            <person name="Nishi S."/>
            <person name="Hori S."/>
            <person name="Arai W."/>
            <person name="Tsubouchi T."/>
            <person name="Morono Y."/>
            <person name="Uchiyama I."/>
            <person name="Ito T."/>
            <person name="Fujiyama A."/>
            <person name="Inagaki F."/>
            <person name="Takami H."/>
        </authorList>
    </citation>
    <scope>NUCLEOTIDE SEQUENCE</scope>
    <source>
        <strain evidence="1">Expedition CK06-06</strain>
    </source>
</reference>
<sequence length="71" mass="8455">MTKISYLKRIIEEKFKQTGQANVALLLRFLSKAEEEELSRWYVITREPFGFVKFEKREGVFDENNGQLKLL</sequence>
<organism evidence="1">
    <name type="scientific">marine sediment metagenome</name>
    <dbReference type="NCBI Taxonomy" id="412755"/>
    <lineage>
        <taxon>unclassified sequences</taxon>
        <taxon>metagenomes</taxon>
        <taxon>ecological metagenomes</taxon>
    </lineage>
</organism>
<dbReference type="EMBL" id="BARW01008599">
    <property type="protein sequence ID" value="GAI85908.1"/>
    <property type="molecule type" value="Genomic_DNA"/>
</dbReference>
<dbReference type="AlphaFoldDB" id="X1RZ26"/>